<evidence type="ECO:0000313" key="1">
    <source>
        <dbReference type="EMBL" id="TPG38394.1"/>
    </source>
</evidence>
<organism evidence="1 2">
    <name type="scientific">Flavobacterium pectinovorum</name>
    <dbReference type="NCBI Taxonomy" id="29533"/>
    <lineage>
        <taxon>Bacteria</taxon>
        <taxon>Pseudomonadati</taxon>
        <taxon>Bacteroidota</taxon>
        <taxon>Flavobacteriia</taxon>
        <taxon>Flavobacteriales</taxon>
        <taxon>Flavobacteriaceae</taxon>
        <taxon>Flavobacterium</taxon>
    </lineage>
</organism>
<proteinExistence type="predicted"/>
<dbReference type="OrthoDB" id="1488584at2"/>
<dbReference type="EMBL" id="RCZH01000010">
    <property type="protein sequence ID" value="TPG38394.1"/>
    <property type="molecule type" value="Genomic_DNA"/>
</dbReference>
<dbReference type="AlphaFoldDB" id="A0A502EMU4"/>
<evidence type="ECO:0000313" key="2">
    <source>
        <dbReference type="Proteomes" id="UP000319700"/>
    </source>
</evidence>
<sequence>MKKIIIIIMLLSVTSYGQNAFQDAKKLNRIRVAELEKKLGIITSSAEFATYKNKEDLENFQKFLLDPFNPKLAAIDVSLSLGNILEMETIMARKVGGVAGQFDTDGDGVADKNDACPNEYGTFANYGCPDGKDAKTLVPPTGQDMTTVLVDALAQFLVDRVKQELTITFYENFRKKLKDTIEIKVTIEGKAIVIKIELRVLFPNTFLLLDSKEYFDTPSLGKTWVTAFKKDLINLPSQLEIIVRSNTDLATTDVGSFTLISFDVIEQVKRGDHPMEILDNINTKYTSGMNFKTLSQQLVGFINLISSNLTYLKGDGDVQVKTWAISDDLQKLDDTSKKFLAGLVYQKGVQSKLFDKIVIGSKTLTGSITKDNYPSFYSHIQQMSGNFKTITALLDRVKSEMGKETTTKTLEQYAVYLTAFYNLFDENMKAIYQILGSNTYYDSFYFKSIRPVSEDLIGFNSALAQKNYAECILLSTNLLQQLFYSEVDSDTSDKKVIKEFFYYSNFLADIIAASESGNSENVKKIVENYAMPVGSYRIKRSYSHSWDISAFPGLYLGYEFDSSQSMSYGITAPVGISFSRKHNRKVKDSSCSTFFLSVIDIGAPFSYRFTNDDAQGLPQEIKWEQIFSPGFFYIYGFKNTPISLSLGGQFTPLLRDIEDDKNVLKEENVFRLSLGLMVDIPIFNLKKGKLK</sequence>
<dbReference type="RefSeq" id="WP_140508720.1">
    <property type="nucleotide sequence ID" value="NZ_RCZH01000010.1"/>
</dbReference>
<name>A0A502EMU4_9FLAO</name>
<gene>
    <name evidence="1" type="ORF">EAH81_15810</name>
</gene>
<keyword evidence="2" id="KW-1185">Reference proteome</keyword>
<accession>A0A502EMU4</accession>
<protein>
    <submittedName>
        <fullName evidence="1">Uncharacterized protein</fullName>
    </submittedName>
</protein>
<dbReference type="Proteomes" id="UP000319700">
    <property type="component" value="Unassembled WGS sequence"/>
</dbReference>
<reference evidence="1 2" key="1">
    <citation type="journal article" date="2019" name="Environ. Microbiol.">
        <title>Species interactions and distinct microbial communities in high Arctic permafrost affected cryosols are associated with the CH4 and CO2 gas fluxes.</title>
        <authorList>
            <person name="Altshuler I."/>
            <person name="Hamel J."/>
            <person name="Turney S."/>
            <person name="Magnuson E."/>
            <person name="Levesque R."/>
            <person name="Greer C."/>
            <person name="Whyte L.G."/>
        </authorList>
    </citation>
    <scope>NUCLEOTIDE SEQUENCE [LARGE SCALE GENOMIC DNA]</scope>
    <source>
        <strain evidence="1 2">42</strain>
    </source>
</reference>
<comment type="caution">
    <text evidence="1">The sequence shown here is derived from an EMBL/GenBank/DDBJ whole genome shotgun (WGS) entry which is preliminary data.</text>
</comment>